<keyword evidence="3" id="KW-1185">Reference proteome</keyword>
<dbReference type="EMBL" id="JXCE01000167">
    <property type="protein sequence ID" value="KPA39838.1"/>
    <property type="molecule type" value="Genomic_DNA"/>
</dbReference>
<accession>A0A0M9ETY2</accession>
<sequence length="172" mass="18949">MEHQWVHQRPAEARQFGSWTRAYLVAEVAEWGGKQSIYLPGRAEVLRTSAAMYRMSTPTAIRETKNTSYLHLPATCLWRRPCRVAALSLERAELGHLTSSLSSISSPSPASLPASPGQVRSPPPDHLSVRQTNQYQQPSFAPLPVHVSSISPTSSHHHHQSTTAPALSLSRV</sequence>
<feature type="compositionally biased region" description="Low complexity" evidence="1">
    <location>
        <begin position="100"/>
        <end position="116"/>
    </location>
</feature>
<reference evidence="2 3" key="1">
    <citation type="submission" date="2015-04" db="EMBL/GenBank/DDBJ databases">
        <title>The draft genome sequence of Fusarium langsethiae, a T-2/HT-2 mycotoxin producer.</title>
        <authorList>
            <person name="Lysoe E."/>
            <person name="Divon H.H."/>
            <person name="Terzi V."/>
            <person name="Orru L."/>
            <person name="Lamontanara A."/>
            <person name="Kolseth A.-K."/>
            <person name="Frandsen R.J."/>
            <person name="Nielsen K."/>
            <person name="Thrane U."/>
        </authorList>
    </citation>
    <scope>NUCLEOTIDE SEQUENCE [LARGE SCALE GENOMIC DNA]</scope>
    <source>
        <strain evidence="2 3">Fl201059</strain>
    </source>
</reference>
<organism evidence="2 3">
    <name type="scientific">Fusarium langsethiae</name>
    <dbReference type="NCBI Taxonomy" id="179993"/>
    <lineage>
        <taxon>Eukaryota</taxon>
        <taxon>Fungi</taxon>
        <taxon>Dikarya</taxon>
        <taxon>Ascomycota</taxon>
        <taxon>Pezizomycotina</taxon>
        <taxon>Sordariomycetes</taxon>
        <taxon>Hypocreomycetidae</taxon>
        <taxon>Hypocreales</taxon>
        <taxon>Nectriaceae</taxon>
        <taxon>Fusarium</taxon>
    </lineage>
</organism>
<gene>
    <name evidence="2" type="ORF">FLAG1_07298</name>
</gene>
<protein>
    <submittedName>
        <fullName evidence="2">Uncharacterized protein</fullName>
    </submittedName>
</protein>
<feature type="region of interest" description="Disordered" evidence="1">
    <location>
        <begin position="100"/>
        <end position="172"/>
    </location>
</feature>
<evidence type="ECO:0000313" key="3">
    <source>
        <dbReference type="Proteomes" id="UP000037904"/>
    </source>
</evidence>
<feature type="compositionally biased region" description="Polar residues" evidence="1">
    <location>
        <begin position="129"/>
        <end position="139"/>
    </location>
</feature>
<dbReference type="Proteomes" id="UP000037904">
    <property type="component" value="Unassembled WGS sequence"/>
</dbReference>
<proteinExistence type="predicted"/>
<evidence type="ECO:0000256" key="1">
    <source>
        <dbReference type="SAM" id="MobiDB-lite"/>
    </source>
</evidence>
<name>A0A0M9ETY2_FUSLA</name>
<dbReference type="AlphaFoldDB" id="A0A0M9ETY2"/>
<comment type="caution">
    <text evidence="2">The sequence shown here is derived from an EMBL/GenBank/DDBJ whole genome shotgun (WGS) entry which is preliminary data.</text>
</comment>
<evidence type="ECO:0000313" key="2">
    <source>
        <dbReference type="EMBL" id="KPA39838.1"/>
    </source>
</evidence>